<protein>
    <recommendedName>
        <fullName evidence="9">Branched-chain amino acid ABC transporter permease</fullName>
    </recommendedName>
</protein>
<evidence type="ECO:0000256" key="5">
    <source>
        <dbReference type="ARBA" id="ARBA00023136"/>
    </source>
</evidence>
<feature type="transmembrane region" description="Helical" evidence="6">
    <location>
        <begin position="267"/>
        <end position="290"/>
    </location>
</feature>
<dbReference type="RefSeq" id="WP_169560341.1">
    <property type="nucleotide sequence ID" value="NZ_BSNF01000006.1"/>
</dbReference>
<evidence type="ECO:0000313" key="7">
    <source>
        <dbReference type="EMBL" id="GLQ06287.1"/>
    </source>
</evidence>
<sequence>MTDTTHLNGGEATAPLVKRLGPWIGLAALLVVLPMIFSTNSAIYTMNLMGIFVVFALSYNMLLGQGGMLSFGHAVYFGLGGFMSMHLVNYIEEEIFVLPIFLVPIFGGLIGLVFGVIIGSFSTRRAGTVFAMISLGIGELMAASSLIFVAFFGGEEGVSGDRTMGPNILGVDFAQDIEVYYLIAAWAFVTILLMYLFSRTPMGRMANAVRDNEERAEFIGYSQRKVRFISFCASGFFAGIAGGLFAINFEIVTEENLNAMTSGVVLLMAYIGGVGFFIGPIIGAVVFTLLQTLLSNYTEIWQLYVGVLFVLTVMYVPQGLTGILAMHGPAFRMQRLGILVVPYIRAGLPTALMLCGIIGFLEMIHHLRAAAVGETGMSLAGIEFDTHAVMPWVVVVLMGSVGAFLTKTQMPQLREAWDQANAPLASDKGVTS</sequence>
<dbReference type="InterPro" id="IPR001851">
    <property type="entry name" value="ABC_transp_permease"/>
</dbReference>
<accession>A0ABQ5U277</accession>
<comment type="subcellular location">
    <subcellularLocation>
        <location evidence="1">Cell membrane</location>
        <topology evidence="1">Multi-pass membrane protein</topology>
    </subcellularLocation>
</comment>
<gene>
    <name evidence="7" type="ORF">GCM10007924_15080</name>
</gene>
<keyword evidence="4 6" id="KW-1133">Transmembrane helix</keyword>
<feature type="transmembrane region" description="Helical" evidence="6">
    <location>
        <begin position="179"/>
        <end position="197"/>
    </location>
</feature>
<keyword evidence="2" id="KW-1003">Cell membrane</keyword>
<evidence type="ECO:0000256" key="6">
    <source>
        <dbReference type="SAM" id="Phobius"/>
    </source>
</evidence>
<feature type="transmembrane region" description="Helical" evidence="6">
    <location>
        <begin position="74"/>
        <end position="91"/>
    </location>
</feature>
<dbReference type="Proteomes" id="UP001161409">
    <property type="component" value="Unassembled WGS sequence"/>
</dbReference>
<dbReference type="EMBL" id="BSNF01000006">
    <property type="protein sequence ID" value="GLQ06287.1"/>
    <property type="molecule type" value="Genomic_DNA"/>
</dbReference>
<feature type="transmembrane region" description="Helical" evidence="6">
    <location>
        <begin position="43"/>
        <end position="62"/>
    </location>
</feature>
<dbReference type="PANTHER" id="PTHR30482">
    <property type="entry name" value="HIGH-AFFINITY BRANCHED-CHAIN AMINO ACID TRANSPORT SYSTEM PERMEASE"/>
    <property type="match status" value="1"/>
</dbReference>
<dbReference type="CDD" id="cd06581">
    <property type="entry name" value="TM_PBP1_LivM_like"/>
    <property type="match status" value="1"/>
</dbReference>
<feature type="transmembrane region" description="Helical" evidence="6">
    <location>
        <begin position="228"/>
        <end position="247"/>
    </location>
</feature>
<reference evidence="7" key="2">
    <citation type="submission" date="2023-01" db="EMBL/GenBank/DDBJ databases">
        <title>Draft genome sequence of Sneathiella chinensis strain NBRC 103408.</title>
        <authorList>
            <person name="Sun Q."/>
            <person name="Mori K."/>
        </authorList>
    </citation>
    <scope>NUCLEOTIDE SEQUENCE</scope>
    <source>
        <strain evidence="7">NBRC 103408</strain>
    </source>
</reference>
<feature type="transmembrane region" description="Helical" evidence="6">
    <location>
        <begin position="20"/>
        <end position="37"/>
    </location>
</feature>
<name>A0ABQ5U277_9PROT</name>
<feature type="transmembrane region" description="Helical" evidence="6">
    <location>
        <begin position="129"/>
        <end position="152"/>
    </location>
</feature>
<reference evidence="7" key="1">
    <citation type="journal article" date="2014" name="Int. J. Syst. Evol. Microbiol.">
        <title>Complete genome of a new Firmicutes species belonging to the dominant human colonic microbiota ('Ruminococcus bicirculans') reveals two chromosomes and a selective capacity to utilize plant glucans.</title>
        <authorList>
            <consortium name="NISC Comparative Sequencing Program"/>
            <person name="Wegmann U."/>
            <person name="Louis P."/>
            <person name="Goesmann A."/>
            <person name="Henrissat B."/>
            <person name="Duncan S.H."/>
            <person name="Flint H.J."/>
        </authorList>
    </citation>
    <scope>NUCLEOTIDE SEQUENCE</scope>
    <source>
        <strain evidence="7">NBRC 103408</strain>
    </source>
</reference>
<feature type="transmembrane region" description="Helical" evidence="6">
    <location>
        <begin position="97"/>
        <end position="117"/>
    </location>
</feature>
<evidence type="ECO:0000256" key="4">
    <source>
        <dbReference type="ARBA" id="ARBA00022989"/>
    </source>
</evidence>
<evidence type="ECO:0000313" key="8">
    <source>
        <dbReference type="Proteomes" id="UP001161409"/>
    </source>
</evidence>
<keyword evidence="8" id="KW-1185">Reference proteome</keyword>
<dbReference type="PANTHER" id="PTHR30482:SF17">
    <property type="entry name" value="ABC TRANSPORTER ATP-BINDING PROTEIN"/>
    <property type="match status" value="1"/>
</dbReference>
<dbReference type="Pfam" id="PF02653">
    <property type="entry name" value="BPD_transp_2"/>
    <property type="match status" value="1"/>
</dbReference>
<keyword evidence="5 6" id="KW-0472">Membrane</keyword>
<feature type="transmembrane region" description="Helical" evidence="6">
    <location>
        <begin position="302"/>
        <end position="326"/>
    </location>
</feature>
<evidence type="ECO:0000256" key="1">
    <source>
        <dbReference type="ARBA" id="ARBA00004651"/>
    </source>
</evidence>
<feature type="transmembrane region" description="Helical" evidence="6">
    <location>
        <begin position="346"/>
        <end position="367"/>
    </location>
</feature>
<comment type="caution">
    <text evidence="7">The sequence shown here is derived from an EMBL/GenBank/DDBJ whole genome shotgun (WGS) entry which is preliminary data.</text>
</comment>
<dbReference type="InterPro" id="IPR043428">
    <property type="entry name" value="LivM-like"/>
</dbReference>
<evidence type="ECO:0000256" key="3">
    <source>
        <dbReference type="ARBA" id="ARBA00022692"/>
    </source>
</evidence>
<organism evidence="7 8">
    <name type="scientific">Sneathiella chinensis</name>
    <dbReference type="NCBI Taxonomy" id="349750"/>
    <lineage>
        <taxon>Bacteria</taxon>
        <taxon>Pseudomonadati</taxon>
        <taxon>Pseudomonadota</taxon>
        <taxon>Alphaproteobacteria</taxon>
        <taxon>Sneathiellales</taxon>
        <taxon>Sneathiellaceae</taxon>
        <taxon>Sneathiella</taxon>
    </lineage>
</organism>
<evidence type="ECO:0000256" key="2">
    <source>
        <dbReference type="ARBA" id="ARBA00022475"/>
    </source>
</evidence>
<proteinExistence type="predicted"/>
<evidence type="ECO:0008006" key="9">
    <source>
        <dbReference type="Google" id="ProtNLM"/>
    </source>
</evidence>
<keyword evidence="3 6" id="KW-0812">Transmembrane</keyword>